<organism evidence="1 2">
    <name type="scientific">Plakobranchus ocellatus</name>
    <dbReference type="NCBI Taxonomy" id="259542"/>
    <lineage>
        <taxon>Eukaryota</taxon>
        <taxon>Metazoa</taxon>
        <taxon>Spiralia</taxon>
        <taxon>Lophotrochozoa</taxon>
        <taxon>Mollusca</taxon>
        <taxon>Gastropoda</taxon>
        <taxon>Heterobranchia</taxon>
        <taxon>Euthyneura</taxon>
        <taxon>Panpulmonata</taxon>
        <taxon>Sacoglossa</taxon>
        <taxon>Placobranchoidea</taxon>
        <taxon>Plakobranchidae</taxon>
        <taxon>Plakobranchus</taxon>
    </lineage>
</organism>
<dbReference type="Proteomes" id="UP000735302">
    <property type="component" value="Unassembled WGS sequence"/>
</dbReference>
<reference evidence="1 2" key="1">
    <citation type="journal article" date="2021" name="Elife">
        <title>Chloroplast acquisition without the gene transfer in kleptoplastic sea slugs, Plakobranchus ocellatus.</title>
        <authorList>
            <person name="Maeda T."/>
            <person name="Takahashi S."/>
            <person name="Yoshida T."/>
            <person name="Shimamura S."/>
            <person name="Takaki Y."/>
            <person name="Nagai Y."/>
            <person name="Toyoda A."/>
            <person name="Suzuki Y."/>
            <person name="Arimoto A."/>
            <person name="Ishii H."/>
            <person name="Satoh N."/>
            <person name="Nishiyama T."/>
            <person name="Hasebe M."/>
            <person name="Maruyama T."/>
            <person name="Minagawa J."/>
            <person name="Obokata J."/>
            <person name="Shigenobu S."/>
        </authorList>
    </citation>
    <scope>NUCLEOTIDE SEQUENCE [LARGE SCALE GENOMIC DNA]</scope>
</reference>
<sequence length="148" mass="16572">MGDITFSPPCFVFYPHFRFLRYRPVYFSFCCPLLLLATISLEKTNRLLSIPASQYPSFETLWLSSLRSFQSPFSCWGTSTHTLLRGGTPAGMGGERILEEFTAENDFIIINSGEQTFVHSAYHLTSAIAPTIGLMCSRAACVRPLSGW</sequence>
<dbReference type="EMBL" id="BLXT01004058">
    <property type="protein sequence ID" value="GFO09039.1"/>
    <property type="molecule type" value="Genomic_DNA"/>
</dbReference>
<accession>A0AAV4ARU2</accession>
<proteinExistence type="predicted"/>
<keyword evidence="2" id="KW-1185">Reference proteome</keyword>
<comment type="caution">
    <text evidence="1">The sequence shown here is derived from an EMBL/GenBank/DDBJ whole genome shotgun (WGS) entry which is preliminary data.</text>
</comment>
<evidence type="ECO:0000313" key="1">
    <source>
        <dbReference type="EMBL" id="GFO09039.1"/>
    </source>
</evidence>
<evidence type="ECO:0000313" key="2">
    <source>
        <dbReference type="Proteomes" id="UP000735302"/>
    </source>
</evidence>
<dbReference type="AlphaFoldDB" id="A0AAV4ARU2"/>
<protein>
    <submittedName>
        <fullName evidence="1">Uncharacterized protein</fullName>
    </submittedName>
</protein>
<gene>
    <name evidence="1" type="ORF">PoB_003554400</name>
</gene>
<name>A0AAV4ARU2_9GAST</name>